<dbReference type="InterPro" id="IPR029058">
    <property type="entry name" value="AB_hydrolase_fold"/>
</dbReference>
<dbReference type="OrthoDB" id="9804723at2"/>
<accession>A0A2S6MYP8</accession>
<dbReference type="AlphaFoldDB" id="A0A2S6MYP8"/>
<dbReference type="Proteomes" id="UP000239089">
    <property type="component" value="Unassembled WGS sequence"/>
</dbReference>
<dbReference type="EMBL" id="NHSJ01000123">
    <property type="protein sequence ID" value="PPQ27487.1"/>
    <property type="molecule type" value="Genomic_DNA"/>
</dbReference>
<dbReference type="Pfam" id="PF00561">
    <property type="entry name" value="Abhydrolase_1"/>
    <property type="match status" value="1"/>
</dbReference>
<dbReference type="InterPro" id="IPR000073">
    <property type="entry name" value="AB_hydrolase_1"/>
</dbReference>
<dbReference type="InterPro" id="IPR050471">
    <property type="entry name" value="AB_hydrolase"/>
</dbReference>
<comment type="caution">
    <text evidence="2">The sequence shown here is derived from an EMBL/GenBank/DDBJ whole genome shotgun (WGS) entry which is preliminary data.</text>
</comment>
<dbReference type="GO" id="GO:0004806">
    <property type="term" value="F:triacylglycerol lipase activity"/>
    <property type="evidence" value="ECO:0007669"/>
    <property type="project" value="TreeGrafter"/>
</dbReference>
<dbReference type="PRINTS" id="PR00111">
    <property type="entry name" value="ABHYDROLASE"/>
</dbReference>
<protein>
    <submittedName>
        <fullName evidence="2">Alpha/beta hydrolase</fullName>
    </submittedName>
</protein>
<keyword evidence="2" id="KW-0378">Hydrolase</keyword>
<name>A0A2S6MYP8_9HYPH</name>
<dbReference type="PANTHER" id="PTHR43433">
    <property type="entry name" value="HYDROLASE, ALPHA/BETA FOLD FAMILY PROTEIN"/>
    <property type="match status" value="1"/>
</dbReference>
<proteinExistence type="predicted"/>
<dbReference type="Gene3D" id="3.40.50.1820">
    <property type="entry name" value="alpha/beta hydrolase"/>
    <property type="match status" value="1"/>
</dbReference>
<dbReference type="GO" id="GO:0046503">
    <property type="term" value="P:glycerolipid catabolic process"/>
    <property type="evidence" value="ECO:0007669"/>
    <property type="project" value="TreeGrafter"/>
</dbReference>
<evidence type="ECO:0000313" key="3">
    <source>
        <dbReference type="Proteomes" id="UP000239089"/>
    </source>
</evidence>
<evidence type="ECO:0000259" key="1">
    <source>
        <dbReference type="Pfam" id="PF00561"/>
    </source>
</evidence>
<dbReference type="SUPFAM" id="SSF53474">
    <property type="entry name" value="alpha/beta-Hydrolases"/>
    <property type="match status" value="1"/>
</dbReference>
<gene>
    <name evidence="2" type="ORF">CCR94_19850</name>
</gene>
<reference evidence="2 3" key="1">
    <citation type="journal article" date="2018" name="Arch. Microbiol.">
        <title>New insights into the metabolic potential of the phototrophic purple bacterium Rhodopila globiformis DSM 161(T) from its draft genome sequence and evidence for a vanadium-dependent nitrogenase.</title>
        <authorList>
            <person name="Imhoff J.F."/>
            <person name="Rahn T."/>
            <person name="Kunzel S."/>
            <person name="Neulinger S.C."/>
        </authorList>
    </citation>
    <scope>NUCLEOTIDE SEQUENCE [LARGE SCALE GENOMIC DNA]</scope>
    <source>
        <strain evidence="2 3">DSM 16996</strain>
    </source>
</reference>
<keyword evidence="3" id="KW-1185">Reference proteome</keyword>
<organism evidence="2 3">
    <name type="scientific">Rhodoblastus sphagnicola</name>
    <dbReference type="NCBI Taxonomy" id="333368"/>
    <lineage>
        <taxon>Bacteria</taxon>
        <taxon>Pseudomonadati</taxon>
        <taxon>Pseudomonadota</taxon>
        <taxon>Alphaproteobacteria</taxon>
        <taxon>Hyphomicrobiales</taxon>
        <taxon>Rhodoblastaceae</taxon>
        <taxon>Rhodoblastus</taxon>
    </lineage>
</organism>
<feature type="domain" description="AB hydrolase-1" evidence="1">
    <location>
        <begin position="31"/>
        <end position="139"/>
    </location>
</feature>
<sequence length="263" mass="28397">MLEFLSDGVRIAYLDFPPEGAAGQTDRHKTPVLLIHGFASNHGVNWLFPQWVKTLTQAGRRVIVFDNRGHGRSEKLYEPEAYRPQTMAGDAARLLDHLGIARADVMGYSMGGRIAAHLALAAPEKIRGLILAGIGIHLIDDDGPPSGVAEAMEASSLEDLTDPKQRMFRAFADSTRSDRRALAACIRGSRRAMTVEEIGAVAQPTLICVGSEDDIAGDPLALAALMRDARALVIPGRDHNRAVGDKLFKEGVLAFLESLQPAV</sequence>
<evidence type="ECO:0000313" key="2">
    <source>
        <dbReference type="EMBL" id="PPQ27487.1"/>
    </source>
</evidence>
<dbReference type="PANTHER" id="PTHR43433:SF5">
    <property type="entry name" value="AB HYDROLASE-1 DOMAIN-CONTAINING PROTEIN"/>
    <property type="match status" value="1"/>
</dbReference>